<dbReference type="PANTHER" id="PTHR47861:SF3">
    <property type="entry name" value="FKBP-TYPE PEPTIDYL-PROLYL CIS-TRANS ISOMERASE SLYD"/>
    <property type="match status" value="1"/>
</dbReference>
<comment type="similarity">
    <text evidence="3 10">Belongs to the FKBP-type PPIase family.</text>
</comment>
<evidence type="ECO:0000256" key="10">
    <source>
        <dbReference type="RuleBase" id="RU003915"/>
    </source>
</evidence>
<name>A0A4P6WZQ3_HYDPS</name>
<protein>
    <recommendedName>
        <fullName evidence="10">Peptidyl-prolyl cis-trans isomerase</fullName>
        <ecNumber evidence="10">5.2.1.8</ecNumber>
    </recommendedName>
</protein>
<evidence type="ECO:0000256" key="5">
    <source>
        <dbReference type="ARBA" id="ARBA00023110"/>
    </source>
</evidence>
<dbReference type="AlphaFoldDB" id="A0A4P6WZQ3"/>
<evidence type="ECO:0000256" key="8">
    <source>
        <dbReference type="ARBA" id="ARBA00037071"/>
    </source>
</evidence>
<evidence type="ECO:0000256" key="4">
    <source>
        <dbReference type="ARBA" id="ARBA00022490"/>
    </source>
</evidence>
<evidence type="ECO:0000256" key="6">
    <source>
        <dbReference type="ARBA" id="ARBA00023186"/>
    </source>
</evidence>
<feature type="domain" description="PPIase FKBP-type" evidence="12">
    <location>
        <begin position="4"/>
        <end position="78"/>
    </location>
</feature>
<dbReference type="Gene3D" id="3.10.50.40">
    <property type="match status" value="1"/>
</dbReference>
<dbReference type="EC" id="5.2.1.8" evidence="10"/>
<keyword evidence="5 9" id="KW-0697">Rotamase</keyword>
<evidence type="ECO:0000256" key="11">
    <source>
        <dbReference type="SAM" id="MobiDB-lite"/>
    </source>
</evidence>
<evidence type="ECO:0000256" key="9">
    <source>
        <dbReference type="PROSITE-ProRule" id="PRU00277"/>
    </source>
</evidence>
<comment type="subcellular location">
    <subcellularLocation>
        <location evidence="2">Cytoplasm</location>
    </subcellularLocation>
</comment>
<dbReference type="KEGG" id="hpse:HPF_09420"/>
<evidence type="ECO:0000256" key="3">
    <source>
        <dbReference type="ARBA" id="ARBA00006577"/>
    </source>
</evidence>
<evidence type="ECO:0000256" key="2">
    <source>
        <dbReference type="ARBA" id="ARBA00004496"/>
    </source>
</evidence>
<evidence type="ECO:0000313" key="13">
    <source>
        <dbReference type="EMBL" id="QBM27905.1"/>
    </source>
</evidence>
<keyword evidence="4" id="KW-0963">Cytoplasm</keyword>
<dbReference type="Proteomes" id="UP000293912">
    <property type="component" value="Chromosome"/>
</dbReference>
<dbReference type="SUPFAM" id="SSF54534">
    <property type="entry name" value="FKBP-like"/>
    <property type="match status" value="1"/>
</dbReference>
<feature type="region of interest" description="Disordered" evidence="11">
    <location>
        <begin position="157"/>
        <end position="179"/>
    </location>
</feature>
<dbReference type="GO" id="GO:0042026">
    <property type="term" value="P:protein refolding"/>
    <property type="evidence" value="ECO:0007669"/>
    <property type="project" value="UniProtKB-ARBA"/>
</dbReference>
<dbReference type="PANTHER" id="PTHR47861">
    <property type="entry name" value="FKBP-TYPE PEPTIDYL-PROLYL CIS-TRANS ISOMERASE SLYD"/>
    <property type="match status" value="1"/>
</dbReference>
<sequence length="179" mass="19666">MKITEQCVVALTWTLKDTLGEELDALDEPVEFLVGGNDLLASLEKALQGHEAGDSLELQLEPHDAFGDYDDRLLFLEPRHLFPEHLEEGMGFEGLPEGCSAAAPKDRLFFVSDIYPDHVVMDGNHPLAGIALRIRLKVHDVREAEVSEIGRGTLGTGFFRMQVDPSGPGDEPPQAPTLH</sequence>
<reference evidence="13 14" key="1">
    <citation type="submission" date="2019-03" db="EMBL/GenBank/DDBJ databases">
        <authorList>
            <person name="Sebastian G."/>
            <person name="Baumann P."/>
            <person name="Ruckert C."/>
            <person name="Kalinowski J."/>
            <person name="Nebel B."/>
            <person name="Takors R."/>
            <person name="Blombach B."/>
        </authorList>
    </citation>
    <scope>NUCLEOTIDE SEQUENCE [LARGE SCALE GENOMIC DNA]</scope>
    <source>
        <strain evidence="13 14">DSM 1084</strain>
    </source>
</reference>
<dbReference type="GO" id="GO:0003755">
    <property type="term" value="F:peptidyl-prolyl cis-trans isomerase activity"/>
    <property type="evidence" value="ECO:0007669"/>
    <property type="project" value="UniProtKB-UniRule"/>
</dbReference>
<evidence type="ECO:0000313" key="14">
    <source>
        <dbReference type="Proteomes" id="UP000293912"/>
    </source>
</evidence>
<evidence type="ECO:0000259" key="12">
    <source>
        <dbReference type="PROSITE" id="PS50059"/>
    </source>
</evidence>
<accession>A0A4P6WZQ3</accession>
<evidence type="ECO:0000256" key="7">
    <source>
        <dbReference type="ARBA" id="ARBA00023235"/>
    </source>
</evidence>
<proteinExistence type="inferred from homology"/>
<dbReference type="GO" id="GO:0005737">
    <property type="term" value="C:cytoplasm"/>
    <property type="evidence" value="ECO:0007669"/>
    <property type="project" value="UniProtKB-SubCell"/>
</dbReference>
<dbReference type="InterPro" id="IPR046357">
    <property type="entry name" value="PPIase_dom_sf"/>
</dbReference>
<comment type="catalytic activity">
    <reaction evidence="1 9 10">
        <text>[protein]-peptidylproline (omega=180) = [protein]-peptidylproline (omega=0)</text>
        <dbReference type="Rhea" id="RHEA:16237"/>
        <dbReference type="Rhea" id="RHEA-COMP:10747"/>
        <dbReference type="Rhea" id="RHEA-COMP:10748"/>
        <dbReference type="ChEBI" id="CHEBI:83833"/>
        <dbReference type="ChEBI" id="CHEBI:83834"/>
        <dbReference type="EC" id="5.2.1.8"/>
    </reaction>
</comment>
<dbReference type="InterPro" id="IPR001179">
    <property type="entry name" value="PPIase_FKBP_dom"/>
</dbReference>
<keyword evidence="7 9" id="KW-0413">Isomerase</keyword>
<keyword evidence="14" id="KW-1185">Reference proteome</keyword>
<dbReference type="PROSITE" id="PS50059">
    <property type="entry name" value="FKBP_PPIASE"/>
    <property type="match status" value="1"/>
</dbReference>
<comment type="function">
    <text evidence="8">Also involved in hydrogenase metallocenter assembly, probably by participating in the nickel insertion step. This function in hydrogenase biosynthesis requires chaperone activity and the presence of the metal-binding domain, but not PPIase activity.</text>
</comment>
<gene>
    <name evidence="13" type="primary">slyD1</name>
    <name evidence="13" type="ORF">HPF_09420</name>
</gene>
<evidence type="ECO:0000256" key="1">
    <source>
        <dbReference type="ARBA" id="ARBA00000971"/>
    </source>
</evidence>
<feature type="compositionally biased region" description="Pro residues" evidence="11">
    <location>
        <begin position="170"/>
        <end position="179"/>
    </location>
</feature>
<organism evidence="13 14">
    <name type="scientific">Hydrogenophaga pseudoflava</name>
    <name type="common">Pseudomonas carboxydoflava</name>
    <dbReference type="NCBI Taxonomy" id="47421"/>
    <lineage>
        <taxon>Bacteria</taxon>
        <taxon>Pseudomonadati</taxon>
        <taxon>Pseudomonadota</taxon>
        <taxon>Betaproteobacteria</taxon>
        <taxon>Burkholderiales</taxon>
        <taxon>Comamonadaceae</taxon>
        <taxon>Hydrogenophaga</taxon>
    </lineage>
</organism>
<dbReference type="Pfam" id="PF00254">
    <property type="entry name" value="FKBP_C"/>
    <property type="match status" value="1"/>
</dbReference>
<dbReference type="EMBL" id="CP037867">
    <property type="protein sequence ID" value="QBM27905.1"/>
    <property type="molecule type" value="Genomic_DNA"/>
</dbReference>
<keyword evidence="6" id="KW-0143">Chaperone</keyword>
<dbReference type="RefSeq" id="WP_066159019.1">
    <property type="nucleotide sequence ID" value="NZ_CP037867.1"/>
</dbReference>